<evidence type="ECO:0000313" key="2">
    <source>
        <dbReference type="EMBL" id="GFR93128.1"/>
    </source>
</evidence>
<dbReference type="Proteomes" id="UP000762676">
    <property type="component" value="Unassembled WGS sequence"/>
</dbReference>
<reference evidence="2 3" key="1">
    <citation type="journal article" date="2021" name="Elife">
        <title>Chloroplast acquisition without the gene transfer in kleptoplastic sea slugs, Plakobranchus ocellatus.</title>
        <authorList>
            <person name="Maeda T."/>
            <person name="Takahashi S."/>
            <person name="Yoshida T."/>
            <person name="Shimamura S."/>
            <person name="Takaki Y."/>
            <person name="Nagai Y."/>
            <person name="Toyoda A."/>
            <person name="Suzuki Y."/>
            <person name="Arimoto A."/>
            <person name="Ishii H."/>
            <person name="Satoh N."/>
            <person name="Nishiyama T."/>
            <person name="Hasebe M."/>
            <person name="Maruyama T."/>
            <person name="Minagawa J."/>
            <person name="Obokata J."/>
            <person name="Shigenobu S."/>
        </authorList>
    </citation>
    <scope>NUCLEOTIDE SEQUENCE [LARGE SCALE GENOMIC DNA]</scope>
</reference>
<organism evidence="2 3">
    <name type="scientific">Elysia marginata</name>
    <dbReference type="NCBI Taxonomy" id="1093978"/>
    <lineage>
        <taxon>Eukaryota</taxon>
        <taxon>Metazoa</taxon>
        <taxon>Spiralia</taxon>
        <taxon>Lophotrochozoa</taxon>
        <taxon>Mollusca</taxon>
        <taxon>Gastropoda</taxon>
        <taxon>Heterobranchia</taxon>
        <taxon>Euthyneura</taxon>
        <taxon>Panpulmonata</taxon>
        <taxon>Sacoglossa</taxon>
        <taxon>Placobranchoidea</taxon>
        <taxon>Plakobranchidae</taxon>
        <taxon>Elysia</taxon>
    </lineage>
</organism>
<sequence length="213" mass="24123">MLRNYFFIALLLALATAQDGSDAELELEENFQETIIFLKKETFPGQNVFIRGGVGNGKGCAPDENPENDPCAIPINHLELDMDSETPLRDEWAESDLFLRWGENKVNENMTVPGTPAQWTTSEEGEDYFHSLNTYGEHYWMVHFDMDCSKLDNGFFDFKGYLDGQWENDINQGACGGDAAETPSYTSSNHIARCGYVNVFEWNQPQCTIDSIF</sequence>
<accession>A0AAV4H4J3</accession>
<name>A0AAV4H4J3_9GAST</name>
<evidence type="ECO:0000313" key="3">
    <source>
        <dbReference type="Proteomes" id="UP000762676"/>
    </source>
</evidence>
<dbReference type="EMBL" id="BMAT01012483">
    <property type="protein sequence ID" value="GFR93128.1"/>
    <property type="molecule type" value="Genomic_DNA"/>
</dbReference>
<protein>
    <submittedName>
        <fullName evidence="2">Alpha-amylase</fullName>
    </submittedName>
</protein>
<proteinExistence type="predicted"/>
<dbReference type="AlphaFoldDB" id="A0AAV4H4J3"/>
<gene>
    <name evidence="2" type="ORF">ElyMa_006218400</name>
</gene>
<evidence type="ECO:0000256" key="1">
    <source>
        <dbReference type="SAM" id="SignalP"/>
    </source>
</evidence>
<comment type="caution">
    <text evidence="2">The sequence shown here is derived from an EMBL/GenBank/DDBJ whole genome shotgun (WGS) entry which is preliminary data.</text>
</comment>
<keyword evidence="1" id="KW-0732">Signal</keyword>
<feature type="signal peptide" evidence="1">
    <location>
        <begin position="1"/>
        <end position="17"/>
    </location>
</feature>
<feature type="chain" id="PRO_5044011151" evidence="1">
    <location>
        <begin position="18"/>
        <end position="213"/>
    </location>
</feature>
<keyword evidence="3" id="KW-1185">Reference proteome</keyword>